<keyword evidence="2" id="KW-0012">Acyltransferase</keyword>
<accession>A0ABS0CBB6</accession>
<feature type="domain" description="N-acetyltransferase" evidence="3">
    <location>
        <begin position="3"/>
        <end position="165"/>
    </location>
</feature>
<dbReference type="PROSITE" id="PS51186">
    <property type="entry name" value="GNAT"/>
    <property type="match status" value="1"/>
</dbReference>
<evidence type="ECO:0000313" key="4">
    <source>
        <dbReference type="EMBL" id="MBF6226803.1"/>
    </source>
</evidence>
<name>A0ABS0CBB6_9NOCA</name>
<proteinExistence type="predicted"/>
<dbReference type="InterPro" id="IPR000182">
    <property type="entry name" value="GNAT_dom"/>
</dbReference>
<organism evidence="4 5">
    <name type="scientific">Nocardia abscessus</name>
    <dbReference type="NCBI Taxonomy" id="120957"/>
    <lineage>
        <taxon>Bacteria</taxon>
        <taxon>Bacillati</taxon>
        <taxon>Actinomycetota</taxon>
        <taxon>Actinomycetes</taxon>
        <taxon>Mycobacteriales</taxon>
        <taxon>Nocardiaceae</taxon>
        <taxon>Nocardia</taxon>
    </lineage>
</organism>
<evidence type="ECO:0000256" key="2">
    <source>
        <dbReference type="ARBA" id="ARBA00023315"/>
    </source>
</evidence>
<evidence type="ECO:0000259" key="3">
    <source>
        <dbReference type="PROSITE" id="PS51186"/>
    </source>
</evidence>
<evidence type="ECO:0000256" key="1">
    <source>
        <dbReference type="ARBA" id="ARBA00022679"/>
    </source>
</evidence>
<reference evidence="4 5" key="1">
    <citation type="submission" date="2020-10" db="EMBL/GenBank/DDBJ databases">
        <title>Identification of Nocardia species via Next-generation sequencing and recognition of intraspecies genetic diversity.</title>
        <authorList>
            <person name="Li P."/>
            <person name="Li P."/>
            <person name="Lu B."/>
        </authorList>
    </citation>
    <scope>NUCLEOTIDE SEQUENCE [LARGE SCALE GENOMIC DNA]</scope>
    <source>
        <strain evidence="4 5">N-11</strain>
    </source>
</reference>
<dbReference type="CDD" id="cd04301">
    <property type="entry name" value="NAT_SF"/>
    <property type="match status" value="1"/>
</dbReference>
<dbReference type="InterPro" id="IPR050832">
    <property type="entry name" value="Bact_Acetyltransf"/>
</dbReference>
<dbReference type="Pfam" id="PF00583">
    <property type="entry name" value="Acetyltransf_1"/>
    <property type="match status" value="1"/>
</dbReference>
<sequence>MSVLIRPRTERDLDACTTALRHVHEIDRYPEVWPTDPAGWLSPPKLLAAVVAEYEGAVVGHVGLGASSGTPEVVRESAGTEAVVSVIRLYVLPDARRAGVGSQLLTAASRQAAERGQRAVLTVTSDSAAAVALYERRGWRHVASGPGGWRTADGREAQVRYYVSP</sequence>
<dbReference type="InterPro" id="IPR016181">
    <property type="entry name" value="Acyl_CoA_acyltransferase"/>
</dbReference>
<dbReference type="Proteomes" id="UP000807309">
    <property type="component" value="Unassembled WGS sequence"/>
</dbReference>
<dbReference type="Gene3D" id="3.40.630.30">
    <property type="match status" value="1"/>
</dbReference>
<dbReference type="RefSeq" id="WP_195033881.1">
    <property type="nucleotide sequence ID" value="NZ_JADLRE010000012.1"/>
</dbReference>
<dbReference type="SUPFAM" id="SSF55729">
    <property type="entry name" value="Acyl-CoA N-acyltransferases (Nat)"/>
    <property type="match status" value="1"/>
</dbReference>
<keyword evidence="1" id="KW-0808">Transferase</keyword>
<dbReference type="EMBL" id="JADLRE010000012">
    <property type="protein sequence ID" value="MBF6226803.1"/>
    <property type="molecule type" value="Genomic_DNA"/>
</dbReference>
<keyword evidence="5" id="KW-1185">Reference proteome</keyword>
<dbReference type="PANTHER" id="PTHR43877">
    <property type="entry name" value="AMINOALKYLPHOSPHONATE N-ACETYLTRANSFERASE-RELATED-RELATED"/>
    <property type="match status" value="1"/>
</dbReference>
<protein>
    <submittedName>
        <fullName evidence="4">GNAT family N-acetyltransferase</fullName>
    </submittedName>
</protein>
<comment type="caution">
    <text evidence="4">The sequence shown here is derived from an EMBL/GenBank/DDBJ whole genome shotgun (WGS) entry which is preliminary data.</text>
</comment>
<gene>
    <name evidence="4" type="ORF">IU470_17035</name>
</gene>
<evidence type="ECO:0000313" key="5">
    <source>
        <dbReference type="Proteomes" id="UP000807309"/>
    </source>
</evidence>